<keyword evidence="7 16" id="KW-0808">Transferase</keyword>
<dbReference type="RefSeq" id="WP_243557599.1">
    <property type="nucleotide sequence ID" value="NZ_CP094528.1"/>
</dbReference>
<dbReference type="Gene3D" id="2.40.33.10">
    <property type="entry name" value="PK beta-barrel domain-like"/>
    <property type="match status" value="1"/>
</dbReference>
<keyword evidence="9" id="KW-0547">Nucleotide-binding</keyword>
<evidence type="ECO:0000259" key="17">
    <source>
        <dbReference type="Pfam" id="PF00224"/>
    </source>
</evidence>
<comment type="catalytic activity">
    <reaction evidence="16">
        <text>pyruvate + ATP = phosphoenolpyruvate + ADP + H(+)</text>
        <dbReference type="Rhea" id="RHEA:18157"/>
        <dbReference type="ChEBI" id="CHEBI:15361"/>
        <dbReference type="ChEBI" id="CHEBI:15378"/>
        <dbReference type="ChEBI" id="CHEBI:30616"/>
        <dbReference type="ChEBI" id="CHEBI:58702"/>
        <dbReference type="ChEBI" id="CHEBI:456216"/>
        <dbReference type="EC" id="2.7.1.40"/>
    </reaction>
</comment>
<dbReference type="SUPFAM" id="SSF50800">
    <property type="entry name" value="PK beta-barrel domain-like"/>
    <property type="match status" value="1"/>
</dbReference>
<dbReference type="NCBIfam" id="NF004978">
    <property type="entry name" value="PRK06354.1"/>
    <property type="match status" value="1"/>
</dbReference>
<evidence type="ECO:0000256" key="12">
    <source>
        <dbReference type="ARBA" id="ARBA00022842"/>
    </source>
</evidence>
<comment type="subunit">
    <text evidence="4">Homotetramer.</text>
</comment>
<keyword evidence="13 16" id="KW-0324">Glycolysis</keyword>
<keyword evidence="20" id="KW-1185">Reference proteome</keyword>
<dbReference type="InterPro" id="IPR015806">
    <property type="entry name" value="Pyrv_Knase_insert_dom_sf"/>
</dbReference>
<dbReference type="InterPro" id="IPR015795">
    <property type="entry name" value="Pyrv_Knase_C"/>
</dbReference>
<dbReference type="InterPro" id="IPR018209">
    <property type="entry name" value="Pyrv_Knase_AS"/>
</dbReference>
<comment type="similarity">
    <text evidence="3 16">Belongs to the pyruvate kinase family.</text>
</comment>
<reference evidence="19 20" key="1">
    <citation type="submission" date="2022-03" db="EMBL/GenBank/DDBJ databases">
        <title>Mucilaginibacter sp. isolated from the gut of Protaetia brevitarsis seulensis larvae.</title>
        <authorList>
            <person name="Won M."/>
            <person name="Kim S.-J."/>
            <person name="Kwon S.-W."/>
        </authorList>
    </citation>
    <scope>NUCLEOTIDE SEQUENCE [LARGE SCALE GENOMIC DNA]</scope>
    <source>
        <strain evidence="19 20">CFWR-12</strain>
    </source>
</reference>
<feature type="domain" description="Pyruvate kinase barrel" evidence="17">
    <location>
        <begin position="1"/>
        <end position="322"/>
    </location>
</feature>
<name>A0ABY4C1X8_9MICO</name>
<evidence type="ECO:0000256" key="16">
    <source>
        <dbReference type="RuleBase" id="RU000504"/>
    </source>
</evidence>
<accession>A0ABY4C1X8</accession>
<evidence type="ECO:0000259" key="18">
    <source>
        <dbReference type="Pfam" id="PF02887"/>
    </source>
</evidence>
<dbReference type="NCBIfam" id="NF004491">
    <property type="entry name" value="PRK05826.1"/>
    <property type="match status" value="1"/>
</dbReference>
<evidence type="ECO:0000256" key="8">
    <source>
        <dbReference type="ARBA" id="ARBA00022723"/>
    </source>
</evidence>
<evidence type="ECO:0000256" key="3">
    <source>
        <dbReference type="ARBA" id="ARBA00008663"/>
    </source>
</evidence>
<evidence type="ECO:0000256" key="13">
    <source>
        <dbReference type="ARBA" id="ARBA00023152"/>
    </source>
</evidence>
<dbReference type="PRINTS" id="PR01050">
    <property type="entry name" value="PYRUVTKNASE"/>
</dbReference>
<dbReference type="InterPro" id="IPR001697">
    <property type="entry name" value="Pyr_Knase"/>
</dbReference>
<dbReference type="NCBIfam" id="TIGR01064">
    <property type="entry name" value="pyruv_kin"/>
    <property type="match status" value="1"/>
</dbReference>
<keyword evidence="14 19" id="KW-0670">Pyruvate</keyword>
<keyword evidence="11" id="KW-0067">ATP-binding</keyword>
<dbReference type="SUPFAM" id="SSF51621">
    <property type="entry name" value="Phosphoenolpyruvate/pyruvate domain"/>
    <property type="match status" value="1"/>
</dbReference>
<dbReference type="EMBL" id="CP094528">
    <property type="protein sequence ID" value="UOE45189.1"/>
    <property type="molecule type" value="Genomic_DNA"/>
</dbReference>
<evidence type="ECO:0000256" key="15">
    <source>
        <dbReference type="NCBIfam" id="TIGR01064"/>
    </source>
</evidence>
<dbReference type="InterPro" id="IPR040442">
    <property type="entry name" value="Pyrv_kinase-like_dom_sf"/>
</dbReference>
<evidence type="ECO:0000256" key="9">
    <source>
        <dbReference type="ARBA" id="ARBA00022741"/>
    </source>
</evidence>
<dbReference type="NCBIfam" id="NF004886">
    <property type="entry name" value="PRK06247.1"/>
    <property type="match status" value="1"/>
</dbReference>
<evidence type="ECO:0000313" key="20">
    <source>
        <dbReference type="Proteomes" id="UP000832097"/>
    </source>
</evidence>
<evidence type="ECO:0000256" key="10">
    <source>
        <dbReference type="ARBA" id="ARBA00022777"/>
    </source>
</evidence>
<dbReference type="PANTHER" id="PTHR11817">
    <property type="entry name" value="PYRUVATE KINASE"/>
    <property type="match status" value="1"/>
</dbReference>
<dbReference type="Proteomes" id="UP000832097">
    <property type="component" value="Chromosome"/>
</dbReference>
<dbReference type="GO" id="GO:0004743">
    <property type="term" value="F:pyruvate kinase activity"/>
    <property type="evidence" value="ECO:0007669"/>
    <property type="project" value="UniProtKB-EC"/>
</dbReference>
<evidence type="ECO:0000256" key="4">
    <source>
        <dbReference type="ARBA" id="ARBA00011881"/>
    </source>
</evidence>
<dbReference type="PROSITE" id="PS00110">
    <property type="entry name" value="PYRUVATE_KINASE"/>
    <property type="match status" value="1"/>
</dbReference>
<dbReference type="Gene3D" id="3.40.1380.20">
    <property type="entry name" value="Pyruvate kinase, C-terminal domain"/>
    <property type="match status" value="1"/>
</dbReference>
<evidence type="ECO:0000256" key="7">
    <source>
        <dbReference type="ARBA" id="ARBA00022679"/>
    </source>
</evidence>
<keyword evidence="8" id="KW-0479">Metal-binding</keyword>
<comment type="cofactor">
    <cofactor evidence="1">
        <name>K(+)</name>
        <dbReference type="ChEBI" id="CHEBI:29103"/>
    </cofactor>
</comment>
<organism evidence="19 20">
    <name type="scientific">Agromyces larvae</name>
    <dbReference type="NCBI Taxonomy" id="2929802"/>
    <lineage>
        <taxon>Bacteria</taxon>
        <taxon>Bacillati</taxon>
        <taxon>Actinomycetota</taxon>
        <taxon>Actinomycetes</taxon>
        <taxon>Micrococcales</taxon>
        <taxon>Microbacteriaceae</taxon>
        <taxon>Agromyces</taxon>
    </lineage>
</organism>
<evidence type="ECO:0000313" key="19">
    <source>
        <dbReference type="EMBL" id="UOE45189.1"/>
    </source>
</evidence>
<dbReference type="InterPro" id="IPR015793">
    <property type="entry name" value="Pyrv_Knase_brl"/>
</dbReference>
<evidence type="ECO:0000256" key="5">
    <source>
        <dbReference type="ARBA" id="ARBA00012142"/>
    </source>
</evidence>
<dbReference type="EC" id="2.7.1.40" evidence="5 15"/>
<protein>
    <recommendedName>
        <fullName evidence="6 15">Pyruvate kinase</fullName>
        <ecNumber evidence="5 15">2.7.1.40</ecNumber>
    </recommendedName>
</protein>
<evidence type="ECO:0000256" key="1">
    <source>
        <dbReference type="ARBA" id="ARBA00001958"/>
    </source>
</evidence>
<dbReference type="SUPFAM" id="SSF52935">
    <property type="entry name" value="PK C-terminal domain-like"/>
    <property type="match status" value="1"/>
</dbReference>
<keyword evidence="10 16" id="KW-0418">Kinase</keyword>
<comment type="pathway">
    <text evidence="2 16">Carbohydrate degradation; glycolysis; pyruvate from D-glyceraldehyde 3-phosphate: step 5/5.</text>
</comment>
<dbReference type="Pfam" id="PF00224">
    <property type="entry name" value="PK"/>
    <property type="match status" value="1"/>
</dbReference>
<evidence type="ECO:0000256" key="11">
    <source>
        <dbReference type="ARBA" id="ARBA00022840"/>
    </source>
</evidence>
<proteinExistence type="inferred from homology"/>
<evidence type="ECO:0000256" key="6">
    <source>
        <dbReference type="ARBA" id="ARBA00018587"/>
    </source>
</evidence>
<evidence type="ECO:0000256" key="14">
    <source>
        <dbReference type="ARBA" id="ARBA00023317"/>
    </source>
</evidence>
<evidence type="ECO:0000256" key="2">
    <source>
        <dbReference type="ARBA" id="ARBA00004997"/>
    </source>
</evidence>
<dbReference type="InterPro" id="IPR011037">
    <property type="entry name" value="Pyrv_Knase-like_insert_dom_sf"/>
</dbReference>
<dbReference type="Pfam" id="PF02887">
    <property type="entry name" value="PK_C"/>
    <property type="match status" value="1"/>
</dbReference>
<feature type="domain" description="Pyruvate kinase C-terminal" evidence="18">
    <location>
        <begin position="353"/>
        <end position="465"/>
    </location>
</feature>
<dbReference type="InterPro" id="IPR015813">
    <property type="entry name" value="Pyrv/PenolPyrv_kinase-like_dom"/>
</dbReference>
<sequence>MRRAKIVATLGPATSSYEQIRAIIDAGIDVARMNLSHGSYDVHEGVYQNVRKAANDTGRAIGVLVDLQGPKIRLGKFADGPHELAEGDIFKITTEDILGTKEIVGTTFKGLPQDVKPGDFLLIDDGKVRVEVIETDGTVVTTRVVVAGPVSNNKGINLPGVAVNVPALSEKDEADLRWGLELGADLIALSFVRNATDIVRVHEIMDEVGRRVPVVAKIEKPQAVDHLEEIIEAFDAIMVARGDLGVELPLEAVPIVQKQAIEIARRLAKPVIVATQMLESMTHSPVPTRAETSDVANAILDGADAVMLSGETSVGEYPVITVQTMARIVESTEQHGLERVPKLGTKPRTQSGAITAAAVDIGDFVDAKYLCVFTESGESVRRMSRLRSRIPILAFTPDQAIRRRMSLFWGVESFVVDRVTHTDQMVGQVDDVIVKSGRAVEGETVVIISGSPPGIPGTTNDVRVHKVGDVL</sequence>
<dbReference type="GO" id="GO:0016301">
    <property type="term" value="F:kinase activity"/>
    <property type="evidence" value="ECO:0007669"/>
    <property type="project" value="UniProtKB-KW"/>
</dbReference>
<keyword evidence="12 16" id="KW-0460">Magnesium</keyword>
<dbReference type="InterPro" id="IPR036918">
    <property type="entry name" value="Pyrv_Knase_C_sf"/>
</dbReference>
<gene>
    <name evidence="19" type="primary">pyk</name>
    <name evidence="19" type="ORF">MTO99_05290</name>
</gene>
<dbReference type="Gene3D" id="3.20.20.60">
    <property type="entry name" value="Phosphoenolpyruvate-binding domains"/>
    <property type="match status" value="1"/>
</dbReference>